<sequence>MNNPTRVSKLAAQFIQKNDPTGWFEELYSQAEGNSEFIPWAESIVNPHLASWLDGHNLEGKGQKALVVGCGLGDDAEALSDVGFQVTGFDVSPTAVAWCKQRFQNTSVDYVVSDALQPEAAWKNSFDFILESYTLQALPESFRQQIMSTIVNYLTPGGMLLIICRGRGIQEDAGVSPPWALTKEELFFLEKLGLKQVSFEDYLDDNNPPVRRFRIKYLKVKGQGAGIKE</sequence>
<evidence type="ECO:0000313" key="3">
    <source>
        <dbReference type="Proteomes" id="UP000320055"/>
    </source>
</evidence>
<evidence type="ECO:0000313" key="2">
    <source>
        <dbReference type="EMBL" id="VEP12768.1"/>
    </source>
</evidence>
<keyword evidence="3" id="KW-1185">Reference proteome</keyword>
<keyword evidence="2" id="KW-0489">Methyltransferase</keyword>
<feature type="domain" description="Methyltransferase type 11" evidence="1">
    <location>
        <begin position="66"/>
        <end position="162"/>
    </location>
</feature>
<dbReference type="InterPro" id="IPR013216">
    <property type="entry name" value="Methyltransf_11"/>
</dbReference>
<dbReference type="OrthoDB" id="9804312at2"/>
<keyword evidence="2" id="KW-0808">Transferase</keyword>
<dbReference type="SUPFAM" id="SSF53335">
    <property type="entry name" value="S-adenosyl-L-methionine-dependent methyltransferases"/>
    <property type="match status" value="1"/>
</dbReference>
<name>A0A563VMW9_9CYAN</name>
<dbReference type="AlphaFoldDB" id="A0A563VMW9"/>
<dbReference type="CDD" id="cd02440">
    <property type="entry name" value="AdoMet_MTases"/>
    <property type="match status" value="1"/>
</dbReference>
<dbReference type="PANTHER" id="PTHR43861">
    <property type="entry name" value="TRANS-ACONITATE 2-METHYLTRANSFERASE-RELATED"/>
    <property type="match status" value="1"/>
</dbReference>
<organism evidence="2 3">
    <name type="scientific">Hyella patelloides LEGE 07179</name>
    <dbReference type="NCBI Taxonomy" id="945734"/>
    <lineage>
        <taxon>Bacteria</taxon>
        <taxon>Bacillati</taxon>
        <taxon>Cyanobacteriota</taxon>
        <taxon>Cyanophyceae</taxon>
        <taxon>Pleurocapsales</taxon>
        <taxon>Hyellaceae</taxon>
        <taxon>Hyella</taxon>
    </lineage>
</organism>
<gene>
    <name evidence="2" type="ORF">H1P_1640005</name>
</gene>
<dbReference type="EMBL" id="CAACVJ010000073">
    <property type="protein sequence ID" value="VEP12768.1"/>
    <property type="molecule type" value="Genomic_DNA"/>
</dbReference>
<dbReference type="Gene3D" id="3.40.50.150">
    <property type="entry name" value="Vaccinia Virus protein VP39"/>
    <property type="match status" value="1"/>
</dbReference>
<reference evidence="2 3" key="1">
    <citation type="submission" date="2019-01" db="EMBL/GenBank/DDBJ databases">
        <authorList>
            <person name="Brito A."/>
        </authorList>
    </citation>
    <scope>NUCLEOTIDE SEQUENCE [LARGE SCALE GENOMIC DNA]</scope>
    <source>
        <strain evidence="2">1</strain>
    </source>
</reference>
<evidence type="ECO:0000259" key="1">
    <source>
        <dbReference type="Pfam" id="PF08241"/>
    </source>
</evidence>
<dbReference type="Pfam" id="PF08241">
    <property type="entry name" value="Methyltransf_11"/>
    <property type="match status" value="1"/>
</dbReference>
<dbReference type="GO" id="GO:0008757">
    <property type="term" value="F:S-adenosylmethionine-dependent methyltransferase activity"/>
    <property type="evidence" value="ECO:0007669"/>
    <property type="project" value="InterPro"/>
</dbReference>
<protein>
    <submittedName>
        <fullName evidence="2">Thiopurine S-methyltransferase</fullName>
    </submittedName>
</protein>
<accession>A0A563VMW9</accession>
<dbReference type="RefSeq" id="WP_144870842.1">
    <property type="nucleotide sequence ID" value="NZ_LR213915.1"/>
</dbReference>
<proteinExistence type="predicted"/>
<dbReference type="InterPro" id="IPR029063">
    <property type="entry name" value="SAM-dependent_MTases_sf"/>
</dbReference>
<dbReference type="Proteomes" id="UP000320055">
    <property type="component" value="Unassembled WGS sequence"/>
</dbReference>
<dbReference type="GO" id="GO:0032259">
    <property type="term" value="P:methylation"/>
    <property type="evidence" value="ECO:0007669"/>
    <property type="project" value="UniProtKB-KW"/>
</dbReference>